<dbReference type="NCBIfam" id="TIGR00797">
    <property type="entry name" value="matE"/>
    <property type="match status" value="1"/>
</dbReference>
<feature type="transmembrane region" description="Helical" evidence="6">
    <location>
        <begin position="44"/>
        <end position="70"/>
    </location>
</feature>
<dbReference type="PANTHER" id="PTHR42893:SF46">
    <property type="entry name" value="PROTEIN DETOXIFICATION 44, CHLOROPLASTIC"/>
    <property type="match status" value="1"/>
</dbReference>
<evidence type="ECO:0000256" key="1">
    <source>
        <dbReference type="ARBA" id="ARBA00004141"/>
    </source>
</evidence>
<reference evidence="7 8" key="1">
    <citation type="submission" date="2014-07" db="EMBL/GenBank/DDBJ databases">
        <authorList>
            <person name="McCorrison J."/>
            <person name="Sanka R."/>
            <person name="Torralba M."/>
            <person name="Gillis M."/>
            <person name="Haft D.H."/>
            <person name="Methe B."/>
            <person name="Sutton G."/>
            <person name="Nelson K.E."/>
        </authorList>
    </citation>
    <scope>NUCLEOTIDE SEQUENCE [LARGE SCALE GENOMIC DNA]</scope>
    <source>
        <strain evidence="7 8">DNF00450</strain>
    </source>
</reference>
<keyword evidence="3 6" id="KW-0812">Transmembrane</keyword>
<feature type="transmembrane region" description="Helical" evidence="6">
    <location>
        <begin position="164"/>
        <end position="185"/>
    </location>
</feature>
<dbReference type="GO" id="GO:0005886">
    <property type="term" value="C:plasma membrane"/>
    <property type="evidence" value="ECO:0007669"/>
    <property type="project" value="TreeGrafter"/>
</dbReference>
<dbReference type="eggNOG" id="COG0534">
    <property type="taxonomic scope" value="Bacteria"/>
</dbReference>
<dbReference type="GO" id="GO:0015297">
    <property type="term" value="F:antiporter activity"/>
    <property type="evidence" value="ECO:0007669"/>
    <property type="project" value="InterPro"/>
</dbReference>
<protein>
    <submittedName>
        <fullName evidence="7">Multidrug transporter MatE</fullName>
    </submittedName>
</protein>
<feature type="transmembrane region" description="Helical" evidence="6">
    <location>
        <begin position="12"/>
        <end position="32"/>
    </location>
</feature>
<evidence type="ECO:0000256" key="3">
    <source>
        <dbReference type="ARBA" id="ARBA00022692"/>
    </source>
</evidence>
<proteinExistence type="inferred from homology"/>
<evidence type="ECO:0000313" key="8">
    <source>
        <dbReference type="Proteomes" id="UP000029548"/>
    </source>
</evidence>
<dbReference type="EMBL" id="JRNE01000037">
    <property type="protein sequence ID" value="KGF17632.1"/>
    <property type="molecule type" value="Genomic_DNA"/>
</dbReference>
<dbReference type="InterPro" id="IPR002528">
    <property type="entry name" value="MATE_fam"/>
</dbReference>
<feature type="transmembrane region" description="Helical" evidence="6">
    <location>
        <begin position="310"/>
        <end position="331"/>
    </location>
</feature>
<organism evidence="7 8">
    <name type="scientific">Corynebacterium freneyi DNF00450</name>
    <dbReference type="NCBI Taxonomy" id="1287475"/>
    <lineage>
        <taxon>Bacteria</taxon>
        <taxon>Bacillati</taxon>
        <taxon>Actinomycetota</taxon>
        <taxon>Actinomycetes</taxon>
        <taxon>Mycobacteriales</taxon>
        <taxon>Corynebacteriaceae</taxon>
        <taxon>Corynebacterium</taxon>
    </lineage>
</organism>
<feature type="transmembrane region" description="Helical" evidence="6">
    <location>
        <begin position="133"/>
        <end position="152"/>
    </location>
</feature>
<sequence length="439" mass="45575">MTTELDRPVTAGRILGLALPALGVLAAPPLYLLLDTAVVGRLGAIELAALAAGATVFSMLTAQLTFLAYGTTARASRAFGRGDVRGAVAEGVQATWVAVFVGAILLALVEVFAGGITRLLTPDGDVATAAAGWLRIAAFGIPLTLIAQAGNGWMRGVQDTRRPFLYVVGGLGPAALCIVPLVGWLGLDGSAWAMITGETITAALFLRKLAVSASAQDVDRRPRWTLIKRQLVLGRDLILRSLAFQVAFLSAAGVAGRLGAFSLGGHQILLQLWNLLSLVLDSLAIAAQTLVGAALGVGSVAAARFTARRVIAWSTVFAGVLAVAFAVLHGVLPGLFTSSDGVIAAIAEGPWWILVAMIPVGGVVFAIDGVLLGAGDAAFLRNATITAVVLGFLPPVWLTLSMGWGLTGVWWGLLTFMLLRLVFVAVRYRGPKWTVAAGE</sequence>
<feature type="transmembrane region" description="Helical" evidence="6">
    <location>
        <begin position="237"/>
        <end position="255"/>
    </location>
</feature>
<dbReference type="CDD" id="cd13136">
    <property type="entry name" value="MATE_DinF_like"/>
    <property type="match status" value="1"/>
</dbReference>
<gene>
    <name evidence="7" type="ORF">HMPREF1650_03535</name>
</gene>
<dbReference type="InterPro" id="IPR044644">
    <property type="entry name" value="DinF-like"/>
</dbReference>
<feature type="transmembrane region" description="Helical" evidence="6">
    <location>
        <begin position="379"/>
        <end position="397"/>
    </location>
</feature>
<dbReference type="GO" id="GO:0042910">
    <property type="term" value="F:xenobiotic transmembrane transporter activity"/>
    <property type="evidence" value="ECO:0007669"/>
    <property type="project" value="InterPro"/>
</dbReference>
<accession>A0A095ZG30</accession>
<dbReference type="PANTHER" id="PTHR42893">
    <property type="entry name" value="PROTEIN DETOXIFICATION 44, CHLOROPLASTIC-RELATED"/>
    <property type="match status" value="1"/>
</dbReference>
<dbReference type="AlphaFoldDB" id="A0A095ZG30"/>
<evidence type="ECO:0000256" key="2">
    <source>
        <dbReference type="ARBA" id="ARBA00010199"/>
    </source>
</evidence>
<dbReference type="Pfam" id="PF01554">
    <property type="entry name" value="MatE"/>
    <property type="match status" value="2"/>
</dbReference>
<evidence type="ECO:0000256" key="5">
    <source>
        <dbReference type="ARBA" id="ARBA00023136"/>
    </source>
</evidence>
<dbReference type="Proteomes" id="UP000029548">
    <property type="component" value="Unassembled WGS sequence"/>
</dbReference>
<comment type="subcellular location">
    <subcellularLocation>
        <location evidence="1">Membrane</location>
        <topology evidence="1">Multi-pass membrane protein</topology>
    </subcellularLocation>
</comment>
<dbReference type="RefSeq" id="WP_232247006.1">
    <property type="nucleotide sequence ID" value="NZ_JRNE01000037.1"/>
</dbReference>
<evidence type="ECO:0000313" key="7">
    <source>
        <dbReference type="EMBL" id="KGF17632.1"/>
    </source>
</evidence>
<feature type="transmembrane region" description="Helical" evidence="6">
    <location>
        <begin position="409"/>
        <end position="426"/>
    </location>
</feature>
<name>A0A095ZG30_9CORY</name>
<comment type="caution">
    <text evidence="7">The sequence shown here is derived from an EMBL/GenBank/DDBJ whole genome shotgun (WGS) entry which is preliminary data.</text>
</comment>
<feature type="transmembrane region" description="Helical" evidence="6">
    <location>
        <begin position="275"/>
        <end position="298"/>
    </location>
</feature>
<keyword evidence="4 6" id="KW-1133">Transmembrane helix</keyword>
<feature type="transmembrane region" description="Helical" evidence="6">
    <location>
        <begin position="191"/>
        <end position="211"/>
    </location>
</feature>
<keyword evidence="5 6" id="KW-0472">Membrane</keyword>
<evidence type="ECO:0000256" key="6">
    <source>
        <dbReference type="SAM" id="Phobius"/>
    </source>
</evidence>
<evidence type="ECO:0000256" key="4">
    <source>
        <dbReference type="ARBA" id="ARBA00022989"/>
    </source>
</evidence>
<comment type="similarity">
    <text evidence="2">Belongs to the multi antimicrobial extrusion (MATE) (TC 2.A.66.1) family.</text>
</comment>
<feature type="transmembrane region" description="Helical" evidence="6">
    <location>
        <begin position="91"/>
        <end position="113"/>
    </location>
</feature>
<feature type="transmembrane region" description="Helical" evidence="6">
    <location>
        <begin position="351"/>
        <end position="372"/>
    </location>
</feature>